<proteinExistence type="inferred from homology"/>
<reference evidence="11 12" key="1">
    <citation type="submission" date="2019-07" db="EMBL/GenBank/DDBJ databases">
        <title>Allobacillus sp. nov. SKP isolated from shrimp paste of Euphausiacea.</title>
        <authorList>
            <person name="Kanchanasin P."/>
            <person name="Tanasupawat S."/>
            <person name="Shi W."/>
            <person name="Wu L."/>
            <person name="Ma J."/>
        </authorList>
    </citation>
    <scope>NUCLEOTIDE SEQUENCE [LARGE SCALE GENOMIC DNA]</scope>
    <source>
        <strain evidence="11 12">SKP4-8</strain>
    </source>
</reference>
<dbReference type="PRINTS" id="PR00998">
    <property type="entry name" value="CRBOXYPTASET"/>
</dbReference>
<keyword evidence="3 8" id="KW-0479">Metal-binding</keyword>
<dbReference type="GO" id="GO:0004181">
    <property type="term" value="F:metallocarboxypeptidase activity"/>
    <property type="evidence" value="ECO:0007669"/>
    <property type="project" value="UniProtKB-UniRule"/>
</dbReference>
<dbReference type="EMBL" id="VMHE01000001">
    <property type="protein sequence ID" value="TSJ67528.1"/>
    <property type="molecule type" value="Genomic_DNA"/>
</dbReference>
<dbReference type="AlphaFoldDB" id="A0A556PT12"/>
<dbReference type="PANTHER" id="PTHR34217:SF1">
    <property type="entry name" value="CARBOXYPEPTIDASE 1"/>
    <property type="match status" value="1"/>
</dbReference>
<keyword evidence="1 8" id="KW-0121">Carboxypeptidase</keyword>
<organism evidence="11 12">
    <name type="scientific">Allobacillus salarius</name>
    <dbReference type="NCBI Taxonomy" id="1955272"/>
    <lineage>
        <taxon>Bacteria</taxon>
        <taxon>Bacillati</taxon>
        <taxon>Bacillota</taxon>
        <taxon>Bacilli</taxon>
        <taxon>Bacillales</taxon>
        <taxon>Bacillaceae</taxon>
        <taxon>Allobacillus</taxon>
    </lineage>
</organism>
<keyword evidence="2 8" id="KW-0645">Protease</keyword>
<dbReference type="RefSeq" id="WP_144087287.1">
    <property type="nucleotide sequence ID" value="NZ_VMHE01000001.1"/>
</dbReference>
<protein>
    <recommendedName>
        <fullName evidence="8">Metal-dependent carboxypeptidase</fullName>
        <ecNumber evidence="8">3.4.17.19</ecNumber>
    </recommendedName>
</protein>
<dbReference type="EC" id="3.4.17.19" evidence="8"/>
<comment type="function">
    <text evidence="8">Broad specificity carboxypetidase that releases amino acids sequentially from the C-terminus, including neutral, aromatic, polar and basic residues.</text>
</comment>
<dbReference type="GO" id="GO:0008270">
    <property type="term" value="F:zinc ion binding"/>
    <property type="evidence" value="ECO:0007669"/>
    <property type="project" value="UniProtKB-ARBA"/>
</dbReference>
<evidence type="ECO:0000256" key="7">
    <source>
        <dbReference type="ARBA" id="ARBA00061580"/>
    </source>
</evidence>
<dbReference type="PANTHER" id="PTHR34217">
    <property type="entry name" value="METAL-DEPENDENT CARBOXYPEPTIDASE"/>
    <property type="match status" value="1"/>
</dbReference>
<dbReference type="PIRSF" id="PIRSF006615">
    <property type="entry name" value="Zn_crbxpep_Taq"/>
    <property type="match status" value="1"/>
</dbReference>
<dbReference type="CDD" id="cd06460">
    <property type="entry name" value="M32_Taq"/>
    <property type="match status" value="1"/>
</dbReference>
<evidence type="ECO:0000256" key="6">
    <source>
        <dbReference type="ARBA" id="ARBA00052755"/>
    </source>
</evidence>
<dbReference type="Pfam" id="PF02074">
    <property type="entry name" value="Peptidase_M32"/>
    <property type="match status" value="1"/>
</dbReference>
<keyword evidence="5 8" id="KW-0482">Metalloprotease</keyword>
<comment type="similarity">
    <text evidence="7 8">Belongs to the peptidase M32 family.</text>
</comment>
<feature type="active site" description="Proton donor/acceptor" evidence="10">
    <location>
        <position position="263"/>
    </location>
</feature>
<gene>
    <name evidence="11" type="ORF">FPQ13_00205</name>
</gene>
<evidence type="ECO:0000256" key="5">
    <source>
        <dbReference type="ARBA" id="ARBA00023049"/>
    </source>
</evidence>
<dbReference type="PROSITE" id="PS52034">
    <property type="entry name" value="PEPTIDASE_M32"/>
    <property type="match status" value="1"/>
</dbReference>
<evidence type="ECO:0000256" key="3">
    <source>
        <dbReference type="ARBA" id="ARBA00022723"/>
    </source>
</evidence>
<feature type="binding site" evidence="9">
    <location>
        <position position="262"/>
    </location>
    <ligand>
        <name>Zn(2+)</name>
        <dbReference type="ChEBI" id="CHEBI:29105"/>
        <note>catalytic</note>
    </ligand>
</feature>
<evidence type="ECO:0000256" key="2">
    <source>
        <dbReference type="ARBA" id="ARBA00022670"/>
    </source>
</evidence>
<name>A0A556PT12_9BACI</name>
<dbReference type="InterPro" id="IPR001333">
    <property type="entry name" value="Peptidase_M32_Taq"/>
</dbReference>
<evidence type="ECO:0000256" key="8">
    <source>
        <dbReference type="PIRNR" id="PIRNR006615"/>
    </source>
</evidence>
<evidence type="ECO:0000256" key="9">
    <source>
        <dbReference type="PIRSR" id="PIRSR006615-1"/>
    </source>
</evidence>
<dbReference type="OrthoDB" id="9772308at2"/>
<evidence type="ECO:0000313" key="11">
    <source>
        <dbReference type="EMBL" id="TSJ67528.1"/>
    </source>
</evidence>
<evidence type="ECO:0000256" key="4">
    <source>
        <dbReference type="ARBA" id="ARBA00022801"/>
    </source>
</evidence>
<keyword evidence="4 8" id="KW-0378">Hydrolase</keyword>
<sequence>MEFTKKEQSFLDEYKKISHYMEASKLIAWDLRTKAPRKGIKQRSETLSYLSERLHQLQTSDRMKEFIDELRLSENPYIRRSIELVQREYDFHHKIPVEEFKAFVQFTSESESVWQEAKEKDDYSMFQPYLEKIVDYNILFADYWGYEGHIYNAHLKHYEPGMTVDTLDGVFPKLQKDLSRLIEQVKASSFKPQIDQITVQFPKEKQEAFALHVLDQMGYDFEAGRLDETVHPFAIGINPQDVRVTTNYDELDFRTAVFGTIHEGGHALYEQGFDPKLYGLPVCSATSMGIHESQSLFWENFIGRSKAFWNTNYSTFLTYAPESFKNLTPKEFYRAINEVKPSFIRIEADEMTYALHIMLRYEIEKGLLNGDLNVKDLPGIWNEKMKDYLGTEPSTAREGVLQDIHWAGGDFGYFPSYALGYMYGAQFKHTLEKEVNIEQAIEQNELKKIKEWLNKHIHKHGSMKEPLDLLKDVTGEGLNHQYLVEYLTNKYSDIYGISLS</sequence>
<dbReference type="GO" id="GO:0006508">
    <property type="term" value="P:proteolysis"/>
    <property type="evidence" value="ECO:0007669"/>
    <property type="project" value="UniProtKB-UniRule"/>
</dbReference>
<comment type="caution">
    <text evidence="11">The sequence shown here is derived from an EMBL/GenBank/DDBJ whole genome shotgun (WGS) entry which is preliminary data.</text>
</comment>
<feature type="binding site" evidence="9">
    <location>
        <position position="266"/>
    </location>
    <ligand>
        <name>Zn(2+)</name>
        <dbReference type="ChEBI" id="CHEBI:29105"/>
        <note>catalytic</note>
    </ligand>
</feature>
<dbReference type="SUPFAM" id="SSF55486">
    <property type="entry name" value="Metalloproteases ('zincins'), catalytic domain"/>
    <property type="match status" value="1"/>
</dbReference>
<evidence type="ECO:0000256" key="1">
    <source>
        <dbReference type="ARBA" id="ARBA00022645"/>
    </source>
</evidence>
<comment type="catalytic activity">
    <reaction evidence="6 8">
        <text>Release of a C-terminal amino acid with broad specificity, except for -Pro.</text>
        <dbReference type="EC" id="3.4.17.19"/>
    </reaction>
</comment>
<evidence type="ECO:0000256" key="10">
    <source>
        <dbReference type="PIRSR" id="PIRSR006615-2"/>
    </source>
</evidence>
<feature type="binding site" evidence="9">
    <location>
        <position position="292"/>
    </location>
    <ligand>
        <name>Zn(2+)</name>
        <dbReference type="ChEBI" id="CHEBI:29105"/>
        <note>catalytic</note>
    </ligand>
</feature>
<accession>A0A556PT12</accession>
<evidence type="ECO:0000313" key="12">
    <source>
        <dbReference type="Proteomes" id="UP000316425"/>
    </source>
</evidence>
<dbReference type="Proteomes" id="UP000316425">
    <property type="component" value="Unassembled WGS sequence"/>
</dbReference>
<dbReference type="Gene3D" id="1.10.1370.30">
    <property type="match status" value="1"/>
</dbReference>
<dbReference type="FunFam" id="1.10.1370.30:FF:000003">
    <property type="entry name" value="Thermostable carboxypeptidase 1"/>
    <property type="match status" value="1"/>
</dbReference>
<comment type="cofactor">
    <cofactor evidence="9">
        <name>Zn(2+)</name>
        <dbReference type="ChEBI" id="CHEBI:29105"/>
    </cofactor>
    <text evidence="9">Binds 1 zinc ion per subunit.</text>
</comment>
<keyword evidence="12" id="KW-1185">Reference proteome</keyword>
<keyword evidence="9" id="KW-0862">Zinc</keyword>